<feature type="transmembrane region" description="Helical" evidence="2">
    <location>
        <begin position="251"/>
        <end position="272"/>
    </location>
</feature>
<keyword evidence="2" id="KW-1133">Transmembrane helix</keyword>
<sequence length="366" mass="40914">MSATNCTSAIPSNSDVDGLGIRLATYLQLFIGITTLAISPANGVDSWWAVIITSLALQVAAITDQTLSLYHALIVTWITFPVFIMSFYYGFLAWGERTLKSEIMIGTSLHISLYPGFCMWVWATVKSFGQDTNQCNDQVKFALFTILRPTGWVRYLVMYIVGIWIFAISAMWIGLGALSILLFIAKHNASVRQWWSSTPSPNWKHTPSLNATVAVLTSVNLAALVLAVIMIEIMVMKNSDIIENGGDEWTFGQIIAIILVAGPLLTLVKVILAEYKMGLGHKNESLQGRPAAFVMAKILGRKEHKYDLPMESRSSSSDYEDNPQWDRHEIEENSRVEESSPVSRRHDEDSSSFESDLESMKQYTRV</sequence>
<evidence type="ECO:0000256" key="2">
    <source>
        <dbReference type="SAM" id="Phobius"/>
    </source>
</evidence>
<accession>A0A4S8MFD3</accession>
<evidence type="ECO:0000313" key="3">
    <source>
        <dbReference type="EMBL" id="THV01122.1"/>
    </source>
</evidence>
<evidence type="ECO:0000256" key="1">
    <source>
        <dbReference type="SAM" id="MobiDB-lite"/>
    </source>
</evidence>
<protein>
    <submittedName>
        <fullName evidence="3">Uncharacterized protein</fullName>
    </submittedName>
</protein>
<evidence type="ECO:0000313" key="4">
    <source>
        <dbReference type="Proteomes" id="UP000297245"/>
    </source>
</evidence>
<feature type="transmembrane region" description="Helical" evidence="2">
    <location>
        <begin position="103"/>
        <end position="123"/>
    </location>
</feature>
<reference evidence="3 4" key="1">
    <citation type="journal article" date="2019" name="Nat. Ecol. Evol.">
        <title>Megaphylogeny resolves global patterns of mushroom evolution.</title>
        <authorList>
            <person name="Varga T."/>
            <person name="Krizsan K."/>
            <person name="Foldi C."/>
            <person name="Dima B."/>
            <person name="Sanchez-Garcia M."/>
            <person name="Sanchez-Ramirez S."/>
            <person name="Szollosi G.J."/>
            <person name="Szarkandi J.G."/>
            <person name="Papp V."/>
            <person name="Albert L."/>
            <person name="Andreopoulos W."/>
            <person name="Angelini C."/>
            <person name="Antonin V."/>
            <person name="Barry K.W."/>
            <person name="Bougher N.L."/>
            <person name="Buchanan P."/>
            <person name="Buyck B."/>
            <person name="Bense V."/>
            <person name="Catcheside P."/>
            <person name="Chovatia M."/>
            <person name="Cooper J."/>
            <person name="Damon W."/>
            <person name="Desjardin D."/>
            <person name="Finy P."/>
            <person name="Geml J."/>
            <person name="Haridas S."/>
            <person name="Hughes K."/>
            <person name="Justo A."/>
            <person name="Karasinski D."/>
            <person name="Kautmanova I."/>
            <person name="Kiss B."/>
            <person name="Kocsube S."/>
            <person name="Kotiranta H."/>
            <person name="LaButti K.M."/>
            <person name="Lechner B.E."/>
            <person name="Liimatainen K."/>
            <person name="Lipzen A."/>
            <person name="Lukacs Z."/>
            <person name="Mihaltcheva S."/>
            <person name="Morgado L.N."/>
            <person name="Niskanen T."/>
            <person name="Noordeloos M.E."/>
            <person name="Ohm R.A."/>
            <person name="Ortiz-Santana B."/>
            <person name="Ovrebo C."/>
            <person name="Racz N."/>
            <person name="Riley R."/>
            <person name="Savchenko A."/>
            <person name="Shiryaev A."/>
            <person name="Soop K."/>
            <person name="Spirin V."/>
            <person name="Szebenyi C."/>
            <person name="Tomsovsky M."/>
            <person name="Tulloss R.E."/>
            <person name="Uehling J."/>
            <person name="Grigoriev I.V."/>
            <person name="Vagvolgyi C."/>
            <person name="Papp T."/>
            <person name="Martin F.M."/>
            <person name="Miettinen O."/>
            <person name="Hibbett D.S."/>
            <person name="Nagy L.G."/>
        </authorList>
    </citation>
    <scope>NUCLEOTIDE SEQUENCE [LARGE SCALE GENOMIC DNA]</scope>
    <source>
        <strain evidence="3 4">CBS 962.96</strain>
    </source>
</reference>
<dbReference type="Proteomes" id="UP000297245">
    <property type="component" value="Unassembled WGS sequence"/>
</dbReference>
<feature type="transmembrane region" description="Helical" evidence="2">
    <location>
        <begin position="20"/>
        <end position="39"/>
    </location>
</feature>
<keyword evidence="2" id="KW-0812">Transmembrane</keyword>
<feature type="transmembrane region" description="Helical" evidence="2">
    <location>
        <begin position="209"/>
        <end position="231"/>
    </location>
</feature>
<dbReference type="EMBL" id="ML179094">
    <property type="protein sequence ID" value="THV01122.1"/>
    <property type="molecule type" value="Genomic_DNA"/>
</dbReference>
<feature type="transmembrane region" description="Helical" evidence="2">
    <location>
        <begin position="69"/>
        <end position="91"/>
    </location>
</feature>
<feature type="region of interest" description="Disordered" evidence="1">
    <location>
        <begin position="308"/>
        <end position="366"/>
    </location>
</feature>
<feature type="transmembrane region" description="Helical" evidence="2">
    <location>
        <begin position="156"/>
        <end position="184"/>
    </location>
</feature>
<keyword evidence="2" id="KW-0472">Membrane</keyword>
<gene>
    <name evidence="3" type="ORF">K435DRAFT_836955</name>
</gene>
<feature type="compositionally biased region" description="Basic and acidic residues" evidence="1">
    <location>
        <begin position="324"/>
        <end position="349"/>
    </location>
</feature>
<keyword evidence="4" id="KW-1185">Reference proteome</keyword>
<dbReference type="OrthoDB" id="5427664at2759"/>
<dbReference type="AlphaFoldDB" id="A0A4S8MFD3"/>
<organism evidence="3 4">
    <name type="scientific">Dendrothele bispora (strain CBS 962.96)</name>
    <dbReference type="NCBI Taxonomy" id="1314807"/>
    <lineage>
        <taxon>Eukaryota</taxon>
        <taxon>Fungi</taxon>
        <taxon>Dikarya</taxon>
        <taxon>Basidiomycota</taxon>
        <taxon>Agaricomycotina</taxon>
        <taxon>Agaricomycetes</taxon>
        <taxon>Agaricomycetidae</taxon>
        <taxon>Agaricales</taxon>
        <taxon>Agaricales incertae sedis</taxon>
        <taxon>Dendrothele</taxon>
    </lineage>
</organism>
<proteinExistence type="predicted"/>
<feature type="transmembrane region" description="Helical" evidence="2">
    <location>
        <begin position="46"/>
        <end position="63"/>
    </location>
</feature>
<name>A0A4S8MFD3_DENBC</name>